<dbReference type="InterPro" id="IPR050951">
    <property type="entry name" value="Retrovirus_Pol_polyprotein"/>
</dbReference>
<proteinExistence type="predicted"/>
<dbReference type="AlphaFoldDB" id="A0AAU9VN54"/>
<dbReference type="Proteomes" id="UP001159428">
    <property type="component" value="Unassembled WGS sequence"/>
</dbReference>
<dbReference type="PANTHER" id="PTHR37984:SF7">
    <property type="entry name" value="INTEGRASE CATALYTIC DOMAIN-CONTAINING PROTEIN"/>
    <property type="match status" value="1"/>
</dbReference>
<name>A0AAU9VN54_9CNID</name>
<dbReference type="PANTHER" id="PTHR37984">
    <property type="entry name" value="PROTEIN CBG26694"/>
    <property type="match status" value="1"/>
</dbReference>
<organism evidence="1 2">
    <name type="scientific">Pocillopora meandrina</name>
    <dbReference type="NCBI Taxonomy" id="46732"/>
    <lineage>
        <taxon>Eukaryota</taxon>
        <taxon>Metazoa</taxon>
        <taxon>Cnidaria</taxon>
        <taxon>Anthozoa</taxon>
        <taxon>Hexacorallia</taxon>
        <taxon>Scleractinia</taxon>
        <taxon>Astrocoeniina</taxon>
        <taxon>Pocilloporidae</taxon>
        <taxon>Pocillopora</taxon>
    </lineage>
</organism>
<evidence type="ECO:0000313" key="2">
    <source>
        <dbReference type="Proteomes" id="UP001159428"/>
    </source>
</evidence>
<accession>A0AAU9VN54</accession>
<protein>
    <submittedName>
        <fullName evidence="1">Uncharacterized protein</fullName>
    </submittedName>
</protein>
<sequence>MEVVSDHSKKPLMCKVDTIAEGNVISLSTYKSLFPNASCNPGGIPTSLTPSSTIITAFGGHTVGHRGTCVLKLDYGGSCKPRPFHVVDAGGPTILGLPTCTDLNLVTMNFSITNHEGASRPSTTPRPICNPDPAAEEQVLKQFKDCFEGVSCFQGEYRITVDPAVPPVVHPPRRVPEALREPLKNELVSLVEQGILAKLLTGSTPLYVSLRVLVHCGLAWTLKT</sequence>
<gene>
    <name evidence="1" type="ORF">PMEA_00010269</name>
</gene>
<evidence type="ECO:0000313" key="1">
    <source>
        <dbReference type="EMBL" id="CAH3033743.1"/>
    </source>
</evidence>
<keyword evidence="2" id="KW-1185">Reference proteome</keyword>
<reference evidence="1 2" key="1">
    <citation type="submission" date="2022-05" db="EMBL/GenBank/DDBJ databases">
        <authorList>
            <consortium name="Genoscope - CEA"/>
            <person name="William W."/>
        </authorList>
    </citation>
    <scope>NUCLEOTIDE SEQUENCE [LARGE SCALE GENOMIC DNA]</scope>
</reference>
<dbReference type="EMBL" id="CALNXJ010000002">
    <property type="protein sequence ID" value="CAH3033743.1"/>
    <property type="molecule type" value="Genomic_DNA"/>
</dbReference>
<comment type="caution">
    <text evidence="1">The sequence shown here is derived from an EMBL/GenBank/DDBJ whole genome shotgun (WGS) entry which is preliminary data.</text>
</comment>
<dbReference type="CDD" id="cd05481">
    <property type="entry name" value="retropepsin_like_LTR_1"/>
    <property type="match status" value="1"/>
</dbReference>